<dbReference type="HOGENOM" id="CLU_005533_12_1_1"/>
<evidence type="ECO:0000313" key="7">
    <source>
        <dbReference type="Proteomes" id="UP000004995"/>
    </source>
</evidence>
<keyword evidence="2" id="KW-0808">Transferase</keyword>
<protein>
    <submittedName>
        <fullName evidence="6">Uncharacterized protein</fullName>
    </submittedName>
</protein>
<dbReference type="GO" id="GO:0008171">
    <property type="term" value="F:O-methyltransferase activity"/>
    <property type="evidence" value="ECO:0000318"/>
    <property type="project" value="GO_Central"/>
</dbReference>
<dbReference type="GO" id="GO:0030527">
    <property type="term" value="F:structural constituent of chromatin"/>
    <property type="evidence" value="ECO:0007669"/>
    <property type="project" value="InterPro"/>
</dbReference>
<reference evidence="7" key="1">
    <citation type="journal article" date="2012" name="Nat. Biotechnol.">
        <title>Reference genome sequence of the model plant Setaria.</title>
        <authorList>
            <person name="Bennetzen J.L."/>
            <person name="Schmutz J."/>
            <person name="Wang H."/>
            <person name="Percifield R."/>
            <person name="Hawkins J."/>
            <person name="Pontaroli A.C."/>
            <person name="Estep M."/>
            <person name="Feng L."/>
            <person name="Vaughn J.N."/>
            <person name="Grimwood J."/>
            <person name="Jenkins J."/>
            <person name="Barry K."/>
            <person name="Lindquist E."/>
            <person name="Hellsten U."/>
            <person name="Deshpande S."/>
            <person name="Wang X."/>
            <person name="Wu X."/>
            <person name="Mitros T."/>
            <person name="Triplett J."/>
            <person name="Yang X."/>
            <person name="Ye C.Y."/>
            <person name="Mauro-Herrera M."/>
            <person name="Wang L."/>
            <person name="Li P."/>
            <person name="Sharma M."/>
            <person name="Sharma R."/>
            <person name="Ronald P.C."/>
            <person name="Panaud O."/>
            <person name="Kellogg E.A."/>
            <person name="Brutnell T.P."/>
            <person name="Doust A.N."/>
            <person name="Tuskan G.A."/>
            <person name="Rokhsar D."/>
            <person name="Devos K.M."/>
        </authorList>
    </citation>
    <scope>NUCLEOTIDE SEQUENCE [LARGE SCALE GENOMIC DNA]</scope>
    <source>
        <strain evidence="7">cv. Yugu1</strain>
    </source>
</reference>
<sequence>MFAFNVPLVLREAIQLGLLDTLCTADAPQIAGELAEQIKAADKAEAAASVDSILGYLACFNMMTRFWGGTTPAPLCRWLTKNDSKGSLGTFAVFLGEPDHILPWHHIAETVVSGGPSSFERTHGVPFYDHLGKNQRLSTLFDKAMAEHSVILSTGGKAPRKQLATKAARKFVPTTGGVKKSTELLIHKLPAMMSVVEAAWWCGDGGVVVWRRERVAAASLKNCYQALPKGGKVIVVEGLLPETPDANSLAARDAFTLDMCMFDLFKARQRTKKDYTKLARELASLVQSEQPTYS</sequence>
<dbReference type="PRINTS" id="PR00622">
    <property type="entry name" value="HISTONEH3"/>
</dbReference>
<keyword evidence="7" id="KW-1185">Reference proteome</keyword>
<dbReference type="EnsemblPlants" id="KQK94656">
    <property type="protein sequence ID" value="KQK94656"/>
    <property type="gene ID" value="SETIT_027675mg"/>
</dbReference>
<dbReference type="STRING" id="4555.K3ZM62"/>
<dbReference type="GO" id="GO:0003677">
    <property type="term" value="F:DNA binding"/>
    <property type="evidence" value="ECO:0007669"/>
    <property type="project" value="InterPro"/>
</dbReference>
<keyword evidence="1" id="KW-0489">Methyltransferase</keyword>
<keyword evidence="3" id="KW-0949">S-adenosyl-L-methionine</keyword>
<accession>K3ZM62</accession>
<evidence type="ECO:0000256" key="2">
    <source>
        <dbReference type="ARBA" id="ARBA00022679"/>
    </source>
</evidence>
<name>K3ZM62_SETIT</name>
<dbReference type="Gene3D" id="1.10.10.10">
    <property type="entry name" value="Winged helix-like DNA-binding domain superfamily/Winged helix DNA-binding domain"/>
    <property type="match status" value="1"/>
</dbReference>
<dbReference type="Gene3D" id="3.40.50.150">
    <property type="entry name" value="Vaccinia Virus protein VP39"/>
    <property type="match status" value="2"/>
</dbReference>
<dbReference type="Pfam" id="PF08100">
    <property type="entry name" value="Dimerisation"/>
    <property type="match status" value="1"/>
</dbReference>
<dbReference type="Pfam" id="PF00891">
    <property type="entry name" value="Methyltransf_2"/>
    <property type="match status" value="1"/>
</dbReference>
<reference evidence="6" key="2">
    <citation type="submission" date="2018-08" db="UniProtKB">
        <authorList>
            <consortium name="EnsemblPlants"/>
        </authorList>
    </citation>
    <scope>IDENTIFICATION</scope>
    <source>
        <strain evidence="6">Yugu1</strain>
    </source>
</reference>
<dbReference type="InterPro" id="IPR001077">
    <property type="entry name" value="COMT_C"/>
</dbReference>
<dbReference type="InParanoid" id="K3ZM62"/>
<dbReference type="EMBL" id="AGNK02004947">
    <property type="status" value="NOT_ANNOTATED_CDS"/>
    <property type="molecule type" value="Genomic_DNA"/>
</dbReference>
<evidence type="ECO:0000256" key="3">
    <source>
        <dbReference type="ARBA" id="ARBA00022691"/>
    </source>
</evidence>
<dbReference type="eggNOG" id="KOG3178">
    <property type="taxonomic scope" value="Eukaryota"/>
</dbReference>
<dbReference type="GO" id="GO:0000786">
    <property type="term" value="C:nucleosome"/>
    <property type="evidence" value="ECO:0007669"/>
    <property type="project" value="InterPro"/>
</dbReference>
<dbReference type="InterPro" id="IPR036388">
    <property type="entry name" value="WH-like_DNA-bd_sf"/>
</dbReference>
<dbReference type="InterPro" id="IPR000164">
    <property type="entry name" value="Histone_H3/CENP-A"/>
</dbReference>
<evidence type="ECO:0000259" key="5">
    <source>
        <dbReference type="Pfam" id="PF08100"/>
    </source>
</evidence>
<evidence type="ECO:0000256" key="1">
    <source>
        <dbReference type="ARBA" id="ARBA00022603"/>
    </source>
</evidence>
<dbReference type="InterPro" id="IPR036390">
    <property type="entry name" value="WH_DNA-bd_sf"/>
</dbReference>
<feature type="domain" description="O-methyltransferase C-terminal" evidence="4">
    <location>
        <begin position="218"/>
        <end position="280"/>
    </location>
</feature>
<dbReference type="Proteomes" id="UP000004995">
    <property type="component" value="Unassembled WGS sequence"/>
</dbReference>
<dbReference type="InterPro" id="IPR012967">
    <property type="entry name" value="COMT_dimerisation"/>
</dbReference>
<organism evidence="6 7">
    <name type="scientific">Setaria italica</name>
    <name type="common">Foxtail millet</name>
    <name type="synonym">Panicum italicum</name>
    <dbReference type="NCBI Taxonomy" id="4555"/>
    <lineage>
        <taxon>Eukaryota</taxon>
        <taxon>Viridiplantae</taxon>
        <taxon>Streptophyta</taxon>
        <taxon>Embryophyta</taxon>
        <taxon>Tracheophyta</taxon>
        <taxon>Spermatophyta</taxon>
        <taxon>Magnoliopsida</taxon>
        <taxon>Liliopsida</taxon>
        <taxon>Poales</taxon>
        <taxon>Poaceae</taxon>
        <taxon>PACMAD clade</taxon>
        <taxon>Panicoideae</taxon>
        <taxon>Panicodae</taxon>
        <taxon>Paniceae</taxon>
        <taxon>Cenchrinae</taxon>
        <taxon>Setaria</taxon>
    </lineage>
</organism>
<dbReference type="InterPro" id="IPR029063">
    <property type="entry name" value="SAM-dependent_MTases_sf"/>
</dbReference>
<proteinExistence type="predicted"/>
<dbReference type="GO" id="GO:0032259">
    <property type="term" value="P:methylation"/>
    <property type="evidence" value="ECO:0000318"/>
    <property type="project" value="GO_Central"/>
</dbReference>
<evidence type="ECO:0000259" key="4">
    <source>
        <dbReference type="Pfam" id="PF00891"/>
    </source>
</evidence>
<dbReference type="GO" id="GO:0046983">
    <property type="term" value="F:protein dimerization activity"/>
    <property type="evidence" value="ECO:0007669"/>
    <property type="project" value="InterPro"/>
</dbReference>
<dbReference type="InterPro" id="IPR016461">
    <property type="entry name" value="COMT-like"/>
</dbReference>
<dbReference type="SUPFAM" id="SSF46785">
    <property type="entry name" value="Winged helix' DNA-binding domain"/>
    <property type="match status" value="1"/>
</dbReference>
<dbReference type="Gramene" id="KQK94656">
    <property type="protein sequence ID" value="KQK94656"/>
    <property type="gene ID" value="SETIT_027675mg"/>
</dbReference>
<dbReference type="GO" id="GO:0008757">
    <property type="term" value="F:S-adenosylmethionine-dependent methyltransferase activity"/>
    <property type="evidence" value="ECO:0000318"/>
    <property type="project" value="GO_Central"/>
</dbReference>
<dbReference type="SUPFAM" id="SSF53335">
    <property type="entry name" value="S-adenosyl-L-methionine-dependent methyltransferases"/>
    <property type="match status" value="1"/>
</dbReference>
<evidence type="ECO:0000313" key="6">
    <source>
        <dbReference type="EnsemblPlants" id="KQK94656"/>
    </source>
</evidence>
<dbReference type="PANTHER" id="PTHR11746">
    <property type="entry name" value="O-METHYLTRANSFERASE"/>
    <property type="match status" value="1"/>
</dbReference>
<feature type="domain" description="O-methyltransferase dimerisation" evidence="5">
    <location>
        <begin position="1"/>
        <end position="81"/>
    </location>
</feature>
<dbReference type="PROSITE" id="PS00322">
    <property type="entry name" value="HISTONE_H3_1"/>
    <property type="match status" value="1"/>
</dbReference>
<dbReference type="AlphaFoldDB" id="K3ZM62"/>